<feature type="transmembrane region" description="Helical" evidence="1">
    <location>
        <begin position="71"/>
        <end position="88"/>
    </location>
</feature>
<proteinExistence type="predicted"/>
<reference evidence="2" key="1">
    <citation type="submission" date="2014-01" db="EMBL/GenBank/DDBJ databases">
        <authorList>
            <person name="Brown-Elliot B."/>
            <person name="Wallace R."/>
            <person name="Lenaerts A."/>
            <person name="Ordway D."/>
            <person name="DeGroote M.A."/>
            <person name="Parker T."/>
            <person name="Sizemore C."/>
            <person name="Tallon L.J."/>
            <person name="Sadzewicz L.K."/>
            <person name="Sengamalay N."/>
            <person name="Fraser C.M."/>
            <person name="Hine E."/>
            <person name="Shefchek K.A."/>
            <person name="Das S.P."/>
            <person name="Tettelin H."/>
        </authorList>
    </citation>
    <scope>NUCLEOTIDE SEQUENCE [LARGE SCALE GENOMIC DNA]</scope>
    <source>
        <strain evidence="2">4042</strain>
    </source>
</reference>
<name>X8AD24_MYCXE</name>
<keyword evidence="1" id="KW-0812">Transmembrane</keyword>
<keyword evidence="1" id="KW-1133">Transmembrane helix</keyword>
<protein>
    <submittedName>
        <fullName evidence="2">Uncharacterized protein</fullName>
    </submittedName>
</protein>
<accession>X8AD24</accession>
<evidence type="ECO:0000256" key="1">
    <source>
        <dbReference type="SAM" id="Phobius"/>
    </source>
</evidence>
<gene>
    <name evidence="2" type="ORF">I553_4080</name>
</gene>
<sequence>MARRWAVPDLIHGCAVGCGVRAELVAGAYLLARDPRKPVLVLAATGLCGFAAVVALEAIRMVAHSSVLSQVEIYLATVPGVAWFAVLIELGRPCDSWRAAPARCCWWAASRR</sequence>
<dbReference type="EMBL" id="JAOB01000060">
    <property type="protein sequence ID" value="EUA29827.1"/>
    <property type="molecule type" value="Genomic_DNA"/>
</dbReference>
<dbReference type="PATRIC" id="fig|1299334.3.peg.5773"/>
<organism evidence="2">
    <name type="scientific">Mycobacterium xenopi 4042</name>
    <dbReference type="NCBI Taxonomy" id="1299334"/>
    <lineage>
        <taxon>Bacteria</taxon>
        <taxon>Bacillati</taxon>
        <taxon>Actinomycetota</taxon>
        <taxon>Actinomycetes</taxon>
        <taxon>Mycobacteriales</taxon>
        <taxon>Mycobacteriaceae</taxon>
        <taxon>Mycobacterium</taxon>
    </lineage>
</organism>
<dbReference type="AlphaFoldDB" id="X8AD24"/>
<keyword evidence="1" id="KW-0472">Membrane</keyword>
<evidence type="ECO:0000313" key="2">
    <source>
        <dbReference type="EMBL" id="EUA29827.1"/>
    </source>
</evidence>
<feature type="transmembrane region" description="Helical" evidence="1">
    <location>
        <begin position="39"/>
        <end position="59"/>
    </location>
</feature>
<comment type="caution">
    <text evidence="2">The sequence shown here is derived from an EMBL/GenBank/DDBJ whole genome shotgun (WGS) entry which is preliminary data.</text>
</comment>